<dbReference type="InterPro" id="IPR009602">
    <property type="entry name" value="CBAR/FAM92"/>
</dbReference>
<dbReference type="PANTHER" id="PTHR21223">
    <property type="entry name" value="CBY1-INTERACTING BAR DOMAIN-CONTAINING PROTEIN HOMOLOG"/>
    <property type="match status" value="1"/>
</dbReference>
<protein>
    <submittedName>
        <fullName evidence="2">DUF1208</fullName>
    </submittedName>
</protein>
<sequence>MNLGPPKQAEDLMLEKQLKFVKERFDETEDAMASLCSAFSEFTRRSAKYRDSNDQIAVALNGYASKEQINLTLKNCLDGLAESLARLGDHRDHSTMFLEEQVMTSMIQYANLSRRAQAQIKEISSAKDRELSKRRQLTKIRQRFPQNMKIIMKAESDLVEAASKVGRMQSALEEYAIAFEKTRLDDLKRVLHDFLKAELAFHVGALECLSKASAAVVELNVDADCQAFKSILHRPGVAVRLEVVRNHEQNGTRIGGGIPKSSSDETKASDPVVAPSDASIQSSKETPWLSGLESSLRHNKELFYSGADVDGDSSEDSDDDEHDGGLYSDEASESVIHVKPTIGNC</sequence>
<dbReference type="Proteomes" id="UP001307889">
    <property type="component" value="Chromosome 1"/>
</dbReference>
<dbReference type="EMBL" id="AP028909">
    <property type="protein sequence ID" value="BES89700.1"/>
    <property type="molecule type" value="Genomic_DNA"/>
</dbReference>
<name>A0ABN7AFS4_9HEMI</name>
<dbReference type="Pfam" id="PF06730">
    <property type="entry name" value="FAM92"/>
    <property type="match status" value="1"/>
</dbReference>
<dbReference type="InterPro" id="IPR027267">
    <property type="entry name" value="AH/BAR_dom_sf"/>
</dbReference>
<accession>A0ABN7AFS4</accession>
<feature type="region of interest" description="Disordered" evidence="1">
    <location>
        <begin position="250"/>
        <end position="286"/>
    </location>
</feature>
<gene>
    <name evidence="2" type="ORF">NTJ_02507</name>
</gene>
<keyword evidence="3" id="KW-1185">Reference proteome</keyword>
<feature type="region of interest" description="Disordered" evidence="1">
    <location>
        <begin position="305"/>
        <end position="345"/>
    </location>
</feature>
<evidence type="ECO:0000313" key="2">
    <source>
        <dbReference type="EMBL" id="BES89700.1"/>
    </source>
</evidence>
<evidence type="ECO:0000256" key="1">
    <source>
        <dbReference type="SAM" id="MobiDB-lite"/>
    </source>
</evidence>
<dbReference type="PANTHER" id="PTHR21223:SF2">
    <property type="entry name" value="CBY1-INTERACTING BAR DOMAIN-CONTAINING PROTEIN HOMOLOG"/>
    <property type="match status" value="1"/>
</dbReference>
<evidence type="ECO:0000313" key="3">
    <source>
        <dbReference type="Proteomes" id="UP001307889"/>
    </source>
</evidence>
<feature type="compositionally biased region" description="Acidic residues" evidence="1">
    <location>
        <begin position="309"/>
        <end position="322"/>
    </location>
</feature>
<organism evidence="2 3">
    <name type="scientific">Nesidiocoris tenuis</name>
    <dbReference type="NCBI Taxonomy" id="355587"/>
    <lineage>
        <taxon>Eukaryota</taxon>
        <taxon>Metazoa</taxon>
        <taxon>Ecdysozoa</taxon>
        <taxon>Arthropoda</taxon>
        <taxon>Hexapoda</taxon>
        <taxon>Insecta</taxon>
        <taxon>Pterygota</taxon>
        <taxon>Neoptera</taxon>
        <taxon>Paraneoptera</taxon>
        <taxon>Hemiptera</taxon>
        <taxon>Heteroptera</taxon>
        <taxon>Panheteroptera</taxon>
        <taxon>Cimicomorpha</taxon>
        <taxon>Miridae</taxon>
        <taxon>Dicyphina</taxon>
        <taxon>Nesidiocoris</taxon>
    </lineage>
</organism>
<proteinExistence type="predicted"/>
<dbReference type="SUPFAM" id="SSF103657">
    <property type="entry name" value="BAR/IMD domain-like"/>
    <property type="match status" value="1"/>
</dbReference>
<reference evidence="2 3" key="1">
    <citation type="submission" date="2023-09" db="EMBL/GenBank/DDBJ databases">
        <title>Nesidiocoris tenuis whole genome shotgun sequence.</title>
        <authorList>
            <person name="Shibata T."/>
            <person name="Shimoda M."/>
            <person name="Kobayashi T."/>
            <person name="Uehara T."/>
        </authorList>
    </citation>
    <scope>NUCLEOTIDE SEQUENCE [LARGE SCALE GENOMIC DNA]</scope>
    <source>
        <strain evidence="2 3">Japan</strain>
    </source>
</reference>
<dbReference type="Gene3D" id="1.20.1270.60">
    <property type="entry name" value="Arfaptin homology (AH) domain/BAR domain"/>
    <property type="match status" value="1"/>
</dbReference>